<dbReference type="NCBIfam" id="NF033932">
    <property type="entry name" value="LapB_rpt_80"/>
    <property type="match status" value="2"/>
</dbReference>
<evidence type="ECO:0000313" key="4">
    <source>
        <dbReference type="EMBL" id="TLG76761.1"/>
    </source>
</evidence>
<gene>
    <name evidence="4" type="ORF">FEZ08_03860</name>
</gene>
<dbReference type="AlphaFoldDB" id="A0A5R8QFE2"/>
<dbReference type="InterPro" id="IPR013783">
    <property type="entry name" value="Ig-like_fold"/>
</dbReference>
<feature type="transmembrane region" description="Helical" evidence="1">
    <location>
        <begin position="405"/>
        <end position="425"/>
    </location>
</feature>
<feature type="domain" description="Internalin I Ig-like" evidence="3">
    <location>
        <begin position="308"/>
        <end position="382"/>
    </location>
</feature>
<keyword evidence="2" id="KW-0732">Signal</keyword>
<proteinExistence type="predicted"/>
<feature type="chain" id="PRO_5024367345" evidence="2">
    <location>
        <begin position="27"/>
        <end position="431"/>
    </location>
</feature>
<accession>A0A5R8QFE2</accession>
<dbReference type="InterPro" id="IPR019719">
    <property type="entry name" value="DUF2599"/>
</dbReference>
<organism evidence="4 5">
    <name type="scientific">Culicoidibacter larvae</name>
    <dbReference type="NCBI Taxonomy" id="2579976"/>
    <lineage>
        <taxon>Bacteria</taxon>
        <taxon>Bacillati</taxon>
        <taxon>Bacillota</taxon>
        <taxon>Culicoidibacteria</taxon>
        <taxon>Culicoidibacterales</taxon>
        <taxon>Culicoidibacteraceae</taxon>
        <taxon>Culicoidibacter</taxon>
    </lineage>
</organism>
<comment type="caution">
    <text evidence="4">The sequence shown here is derived from an EMBL/GenBank/DDBJ whole genome shotgun (WGS) entry which is preliminary data.</text>
</comment>
<dbReference type="RefSeq" id="WP_138190398.1">
    <property type="nucleotide sequence ID" value="NZ_VBWP01000002.1"/>
</dbReference>
<evidence type="ECO:0000256" key="1">
    <source>
        <dbReference type="SAM" id="Phobius"/>
    </source>
</evidence>
<evidence type="ECO:0000313" key="5">
    <source>
        <dbReference type="Proteomes" id="UP000306912"/>
    </source>
</evidence>
<dbReference type="Pfam" id="PF10783">
    <property type="entry name" value="DUF2599"/>
    <property type="match status" value="1"/>
</dbReference>
<keyword evidence="1" id="KW-0472">Membrane</keyword>
<name>A0A5R8QFE2_9FIRM</name>
<keyword evidence="5" id="KW-1185">Reference proteome</keyword>
<dbReference type="OrthoDB" id="3035260at2"/>
<dbReference type="Pfam" id="PF18981">
    <property type="entry name" value="InlK_D3"/>
    <property type="match status" value="3"/>
</dbReference>
<feature type="signal peptide" evidence="2">
    <location>
        <begin position="1"/>
        <end position="26"/>
    </location>
</feature>
<sequence length="431" mass="45307">MKKLMIGFSVLVVITGMLMPNFSVFAASEANSQEVNSESIDEILAAKNNLKATSSCDEYIASAEWLIRGREISLSLTPTACGITTTDYDAAFAEVIAKFGEDIRFYNEAALKDQYICHAVFAGAGKLPWNIEPFRPQVGQMEMVMAQCNPSNNNLVVAHPAITLEKGTTLSENELLTNVQASVLNGVTMTADMSGLDTDTVGDYQVWISAANATSAPVLVTVEDTVAPVLAVANTTRNYSIAAVPDAATFLAELNASSNEADAIISSDFATAVDLQTPGTYQVSITAVDTSGNVSTPVYVQVTLKGVPVISVQSSVLEYPLGTIKSETEFYADLGVSVDDGSPLTSNFAAIDFSVTGTYKVVLHATDTLGGSAAPVSVTVTIAGTATSTEETGNTSTLPITGQDMLLSASIGMMLLTVGSCSWFVGRKLMK</sequence>
<dbReference type="EMBL" id="VBWP01000002">
    <property type="protein sequence ID" value="TLG76761.1"/>
    <property type="molecule type" value="Genomic_DNA"/>
</dbReference>
<dbReference type="Gene3D" id="2.60.40.10">
    <property type="entry name" value="Immunoglobulins"/>
    <property type="match status" value="3"/>
</dbReference>
<dbReference type="InterPro" id="IPR044056">
    <property type="entry name" value="InlI_Ig-like"/>
</dbReference>
<evidence type="ECO:0000256" key="2">
    <source>
        <dbReference type="SAM" id="SignalP"/>
    </source>
</evidence>
<keyword evidence="1" id="KW-1133">Transmembrane helix</keyword>
<dbReference type="Proteomes" id="UP000306912">
    <property type="component" value="Unassembled WGS sequence"/>
</dbReference>
<keyword evidence="1" id="KW-0812">Transmembrane</keyword>
<evidence type="ECO:0000259" key="3">
    <source>
        <dbReference type="Pfam" id="PF18981"/>
    </source>
</evidence>
<dbReference type="InParanoid" id="A0A5R8QFE2"/>
<reference evidence="4 5" key="1">
    <citation type="submission" date="2019-05" db="EMBL/GenBank/DDBJ databases">
        <title>Culicoidintestinum kansasii gen. nov., sp. nov. from the gastrointestinal tract of the biting midge, Culicoides sonorensis.</title>
        <authorList>
            <person name="Neupane S."/>
            <person name="Ghosh A."/>
            <person name="Gunther S."/>
            <person name="Martin K."/>
            <person name="Zurek L."/>
        </authorList>
    </citation>
    <scope>NUCLEOTIDE SEQUENCE [LARGE SCALE GENOMIC DNA]</scope>
    <source>
        <strain evidence="4 5">CS-1</strain>
    </source>
</reference>
<feature type="domain" description="Internalin I Ig-like" evidence="3">
    <location>
        <begin position="156"/>
        <end position="222"/>
    </location>
</feature>
<feature type="domain" description="Internalin I Ig-like" evidence="3">
    <location>
        <begin position="232"/>
        <end position="303"/>
    </location>
</feature>
<protein>
    <submittedName>
        <fullName evidence="4">DUF2599 domain-containing protein</fullName>
    </submittedName>
</protein>